<proteinExistence type="predicted"/>
<evidence type="ECO:0000256" key="1">
    <source>
        <dbReference type="SAM" id="Phobius"/>
    </source>
</evidence>
<reference evidence="2" key="1">
    <citation type="submission" date="2016-05" db="EMBL/GenBank/DDBJ databases">
        <authorList>
            <person name="Lavstsen T."/>
            <person name="Jespersen J.S."/>
        </authorList>
    </citation>
    <scope>NUCLEOTIDE SEQUENCE</scope>
    <source>
        <tissue evidence="2">Brain</tissue>
    </source>
</reference>
<gene>
    <name evidence="2" type="primary">F2RL1.1</name>
</gene>
<feature type="transmembrane region" description="Helical" evidence="1">
    <location>
        <begin position="12"/>
        <end position="30"/>
    </location>
</feature>
<keyword evidence="1" id="KW-0472">Membrane</keyword>
<protein>
    <submittedName>
        <fullName evidence="2">Coagulation factor II (Thrombin) receptor-like 1.1</fullName>
    </submittedName>
</protein>
<accession>A0A1A7ZUH4</accession>
<dbReference type="EMBL" id="HADY01007466">
    <property type="protein sequence ID" value="SBP45951.1"/>
    <property type="molecule type" value="Transcribed_RNA"/>
</dbReference>
<keyword evidence="1" id="KW-0812">Transmembrane</keyword>
<reference evidence="2" key="2">
    <citation type="submission" date="2016-06" db="EMBL/GenBank/DDBJ databases">
        <title>The genome of a short-lived fish provides insights into sex chromosome evolution and the genetic control of aging.</title>
        <authorList>
            <person name="Reichwald K."/>
            <person name="Felder M."/>
            <person name="Petzold A."/>
            <person name="Koch P."/>
            <person name="Groth M."/>
            <person name="Platzer M."/>
        </authorList>
    </citation>
    <scope>NUCLEOTIDE SEQUENCE</scope>
    <source>
        <tissue evidence="2">Brain</tissue>
    </source>
</reference>
<dbReference type="AlphaFoldDB" id="A0A1A7ZUH4"/>
<sequence>LVMSYRTITRLRRTQGHVFRLLFVFFFLFFV</sequence>
<feature type="non-terminal residue" evidence="2">
    <location>
        <position position="1"/>
    </location>
</feature>
<keyword evidence="1" id="KW-1133">Transmembrane helix</keyword>
<evidence type="ECO:0000313" key="2">
    <source>
        <dbReference type="EMBL" id="SBP45951.1"/>
    </source>
</evidence>
<name>A0A1A7ZUH4_NOTFU</name>
<organism evidence="2">
    <name type="scientific">Nothobranchius furzeri</name>
    <name type="common">Turquoise killifish</name>
    <dbReference type="NCBI Taxonomy" id="105023"/>
    <lineage>
        <taxon>Eukaryota</taxon>
        <taxon>Metazoa</taxon>
        <taxon>Chordata</taxon>
        <taxon>Craniata</taxon>
        <taxon>Vertebrata</taxon>
        <taxon>Euteleostomi</taxon>
        <taxon>Actinopterygii</taxon>
        <taxon>Neopterygii</taxon>
        <taxon>Teleostei</taxon>
        <taxon>Neoteleostei</taxon>
        <taxon>Acanthomorphata</taxon>
        <taxon>Ovalentaria</taxon>
        <taxon>Atherinomorphae</taxon>
        <taxon>Cyprinodontiformes</taxon>
        <taxon>Nothobranchiidae</taxon>
        <taxon>Nothobranchius</taxon>
    </lineage>
</organism>
<keyword evidence="2" id="KW-0675">Receptor</keyword>